<proteinExistence type="predicted"/>
<name>A0A9P5SQS7_9FUNG</name>
<sequence length="577" mass="60948">MAPRCLSSVAQAQHRQAGVLPLSSFSSPVTSSSSSPSSSSSSPPLSPSYPLSSSSTFSLSSKFSAISISISILLILASIPPTAAQDLQPQISSPLLSKPLVLDVFHLSQPSSLASGPLGAVAPELQLLQKRAPQAPPTTTVATPDTKPTKAPKTTTTSSSRSMSTATSFIPAPTVTSTVDPKGDFALFGKPSVVGAFNLTSGILIYSAFLILFVGSVGFATWQRSRYRNQFRQQQRLMAAENGRVAPGKGNKKSSGDDSELSDAALFKQASISKRALMKDVGPGGVTAANDTIKTKIAAANGAGRSFDNRDSQQVRFGEAQPSNNTGTGRTGGMKKTPARSNSGNRGQEAQGYEMNTYVPNQDSMQYYQDNHDTTDYSRPPLTESVDPYYSSGSSNGGYLDQAEETYYNDKSSSPQMPRAVYNPRAPGASTSPQPQYQQPVFVQRTNSSRMPQNEPHDASVYRSNSGRDGGSPNIPSRSLERSGSGSNPSRIATQGLVDRSGSGGHPRSSSPDGAQMSRNGSNASNSRARMSPSPTQTHPTPIARSNSTRLPPQMRGGTPQPGPSGLSQQTNNYDFM</sequence>
<feature type="region of interest" description="Disordered" evidence="1">
    <location>
        <begin position="24"/>
        <end position="47"/>
    </location>
</feature>
<feature type="compositionally biased region" description="Low complexity" evidence="1">
    <location>
        <begin position="389"/>
        <end position="399"/>
    </location>
</feature>
<keyword evidence="2" id="KW-0812">Transmembrane</keyword>
<feature type="compositionally biased region" description="Polar residues" evidence="1">
    <location>
        <begin position="474"/>
        <end position="493"/>
    </location>
</feature>
<evidence type="ECO:0000256" key="1">
    <source>
        <dbReference type="SAM" id="MobiDB-lite"/>
    </source>
</evidence>
<comment type="caution">
    <text evidence="3">The sequence shown here is derived from an EMBL/GenBank/DDBJ whole genome shotgun (WGS) entry which is preliminary data.</text>
</comment>
<reference evidence="3" key="1">
    <citation type="journal article" date="2020" name="Fungal Divers.">
        <title>Resolving the Mortierellaceae phylogeny through synthesis of multi-gene phylogenetics and phylogenomics.</title>
        <authorList>
            <person name="Vandepol N."/>
            <person name="Liber J."/>
            <person name="Desiro A."/>
            <person name="Na H."/>
            <person name="Kennedy M."/>
            <person name="Barry K."/>
            <person name="Grigoriev I.V."/>
            <person name="Miller A.N."/>
            <person name="O'Donnell K."/>
            <person name="Stajich J.E."/>
            <person name="Bonito G."/>
        </authorList>
    </citation>
    <scope>NUCLEOTIDE SEQUENCE</scope>
    <source>
        <strain evidence="3">NVP1</strain>
    </source>
</reference>
<feature type="region of interest" description="Disordered" evidence="1">
    <location>
        <begin position="131"/>
        <end position="165"/>
    </location>
</feature>
<dbReference type="EMBL" id="JAAAUY010000097">
    <property type="protein sequence ID" value="KAF9335495.1"/>
    <property type="molecule type" value="Genomic_DNA"/>
</dbReference>
<evidence type="ECO:0000313" key="4">
    <source>
        <dbReference type="Proteomes" id="UP000696485"/>
    </source>
</evidence>
<keyword evidence="2" id="KW-1133">Transmembrane helix</keyword>
<feature type="transmembrane region" description="Helical" evidence="2">
    <location>
        <begin position="203"/>
        <end position="222"/>
    </location>
</feature>
<feature type="region of interest" description="Disordered" evidence="1">
    <location>
        <begin position="239"/>
        <end position="261"/>
    </location>
</feature>
<protein>
    <submittedName>
        <fullName evidence="3">Uncharacterized protein</fullName>
    </submittedName>
</protein>
<gene>
    <name evidence="3" type="ORF">BG006_011351</name>
</gene>
<feature type="compositionally biased region" description="Low complexity" evidence="1">
    <location>
        <begin position="506"/>
        <end position="535"/>
    </location>
</feature>
<feature type="compositionally biased region" description="Polar residues" evidence="1">
    <location>
        <begin position="536"/>
        <end position="551"/>
    </location>
</feature>
<evidence type="ECO:0000313" key="3">
    <source>
        <dbReference type="EMBL" id="KAF9335495.1"/>
    </source>
</evidence>
<keyword evidence="2" id="KW-0472">Membrane</keyword>
<organism evidence="3 4">
    <name type="scientific">Podila minutissima</name>
    <dbReference type="NCBI Taxonomy" id="64525"/>
    <lineage>
        <taxon>Eukaryota</taxon>
        <taxon>Fungi</taxon>
        <taxon>Fungi incertae sedis</taxon>
        <taxon>Mucoromycota</taxon>
        <taxon>Mortierellomycotina</taxon>
        <taxon>Mortierellomycetes</taxon>
        <taxon>Mortierellales</taxon>
        <taxon>Mortierellaceae</taxon>
        <taxon>Podila</taxon>
    </lineage>
</organism>
<feature type="region of interest" description="Disordered" evidence="1">
    <location>
        <begin position="304"/>
        <end position="351"/>
    </location>
</feature>
<feature type="compositionally biased region" description="Polar residues" evidence="1">
    <location>
        <begin position="566"/>
        <end position="577"/>
    </location>
</feature>
<evidence type="ECO:0000256" key="2">
    <source>
        <dbReference type="SAM" id="Phobius"/>
    </source>
</evidence>
<dbReference type="AlphaFoldDB" id="A0A9P5SQS7"/>
<feature type="region of interest" description="Disordered" evidence="1">
    <location>
        <begin position="366"/>
        <end position="577"/>
    </location>
</feature>
<feature type="compositionally biased region" description="Low complexity" evidence="1">
    <location>
        <begin position="137"/>
        <end position="165"/>
    </location>
</feature>
<feature type="compositionally biased region" description="Polar residues" evidence="1">
    <location>
        <begin position="339"/>
        <end position="348"/>
    </location>
</feature>
<keyword evidence="4" id="KW-1185">Reference proteome</keyword>
<accession>A0A9P5SQS7</accession>
<dbReference type="Proteomes" id="UP000696485">
    <property type="component" value="Unassembled WGS sequence"/>
</dbReference>